<evidence type="ECO:0000313" key="8">
    <source>
        <dbReference type="EMBL" id="KPR55997.1"/>
    </source>
</evidence>
<feature type="transmembrane region" description="Helical" evidence="6">
    <location>
        <begin position="150"/>
        <end position="170"/>
    </location>
</feature>
<reference evidence="9" key="1">
    <citation type="submission" date="2015-09" db="EMBL/GenBank/DDBJ databases">
        <title>Prevalence of NDMs in South Africa.</title>
        <authorList>
            <person name="Osei Sekyere J."/>
            <person name="Govinden U."/>
            <person name="Essack S."/>
            <person name="Haldorsen B."/>
            <person name="Samuelsen O."/>
            <person name="Aasnaes B."/>
            <person name="Sundsfjord A."/>
        </authorList>
    </citation>
    <scope>NUCLEOTIDE SEQUENCE [LARGE SCALE GENOMIC DNA]</scope>
    <source>
        <strain evidence="9">ST62:944112508</strain>
    </source>
</reference>
<comment type="similarity">
    <text evidence="2">Belongs to the autoinducer-2 exporter (AI-2E) (TC 2.A.86) family.</text>
</comment>
<feature type="transmembrane region" description="Helical" evidence="6">
    <location>
        <begin position="65"/>
        <end position="87"/>
    </location>
</feature>
<evidence type="ECO:0000256" key="6">
    <source>
        <dbReference type="SAM" id="Phobius"/>
    </source>
</evidence>
<keyword evidence="5 6" id="KW-0472">Membrane</keyword>
<evidence type="ECO:0000256" key="2">
    <source>
        <dbReference type="ARBA" id="ARBA00009773"/>
    </source>
</evidence>
<dbReference type="GO" id="GO:0055085">
    <property type="term" value="P:transmembrane transport"/>
    <property type="evidence" value="ECO:0007669"/>
    <property type="project" value="TreeGrafter"/>
</dbReference>
<reference evidence="7" key="4">
    <citation type="submission" date="2020-09" db="EMBL/GenBank/DDBJ databases">
        <authorList>
            <consortium name="NCBI Pathogen Detection Project"/>
        </authorList>
    </citation>
    <scope>NUCLEOTIDE SEQUENCE</scope>
    <source>
        <strain evidence="7">O50</strain>
    </source>
</reference>
<sequence>MHQSGLKSLTPLIQGLLLLTCLTILLAGLHMAAPLVNQVLLALFLAVMLDPLIERLEKHGLPRLLTSLSVIVALLLLIVIIISSLSASAPGLIQLSRLASVQIATQLHALTFFLSEAGIFLSTNLVLSFIDTSAILRLITSQLSLIPGMLSWWLMVFLMLLFMLYELPVLKTTLRTTQHRSGVIRALLEGIQSVIVYARVKTLTGLLGGLVVWAAAWLLGLKFAFLWGMLMFIFNYVPVVGSLLAAIPPVLQTMIFFDIQAGLLVAGFFVVLNLSLSSVMEPLMLGKRLNLPLTVQLLAFLIWQALLGITGAILAIPLTFLLKKVWQALRELE</sequence>
<feature type="transmembrane region" description="Helical" evidence="6">
    <location>
        <begin position="12"/>
        <end position="29"/>
    </location>
</feature>
<dbReference type="RefSeq" id="WP_032949911.1">
    <property type="nucleotide sequence ID" value="NZ_AP026940.1"/>
</dbReference>
<evidence type="ECO:0000313" key="9">
    <source>
        <dbReference type="Proteomes" id="UP000050520"/>
    </source>
</evidence>
<evidence type="ECO:0000256" key="1">
    <source>
        <dbReference type="ARBA" id="ARBA00004141"/>
    </source>
</evidence>
<dbReference type="AlphaFoldDB" id="A0A0P8KI33"/>
<reference evidence="7" key="3">
    <citation type="journal article" date="2018" name="Genome Biol.">
        <title>SKESA: strategic k-mer extension for scrupulous assemblies.</title>
        <authorList>
            <person name="Souvorov A."/>
            <person name="Agarwala R."/>
            <person name="Lipman D.J."/>
        </authorList>
    </citation>
    <scope>NUCLEOTIDE SEQUENCE</scope>
    <source>
        <strain evidence="7">O50</strain>
    </source>
</reference>
<feature type="transmembrane region" description="Helical" evidence="6">
    <location>
        <begin position="300"/>
        <end position="322"/>
    </location>
</feature>
<keyword evidence="4 6" id="KW-1133">Transmembrane helix</keyword>
<dbReference type="PANTHER" id="PTHR21716:SF64">
    <property type="entry name" value="AI-2 TRANSPORT PROTEIN TQSA"/>
    <property type="match status" value="1"/>
</dbReference>
<feature type="transmembrane region" description="Helical" evidence="6">
    <location>
        <begin position="233"/>
        <end position="251"/>
    </location>
</feature>
<accession>A0A0P8KI33</accession>
<evidence type="ECO:0000256" key="5">
    <source>
        <dbReference type="ARBA" id="ARBA00023136"/>
    </source>
</evidence>
<feature type="transmembrane region" description="Helical" evidence="6">
    <location>
        <begin position="207"/>
        <end position="227"/>
    </location>
</feature>
<dbReference type="EMBL" id="LJEB01000033">
    <property type="protein sequence ID" value="KPR55997.1"/>
    <property type="molecule type" value="Genomic_DNA"/>
</dbReference>
<feature type="transmembrane region" description="Helical" evidence="6">
    <location>
        <begin position="263"/>
        <end position="280"/>
    </location>
</feature>
<feature type="transmembrane region" description="Helical" evidence="6">
    <location>
        <begin position="107"/>
        <end position="130"/>
    </location>
</feature>
<name>A0A0P8KI33_CITFR</name>
<organism evidence="7">
    <name type="scientific">Citrobacter freundii</name>
    <dbReference type="NCBI Taxonomy" id="546"/>
    <lineage>
        <taxon>Bacteria</taxon>
        <taxon>Pseudomonadati</taxon>
        <taxon>Pseudomonadota</taxon>
        <taxon>Gammaproteobacteria</taxon>
        <taxon>Enterobacterales</taxon>
        <taxon>Enterobacteriaceae</taxon>
        <taxon>Citrobacter</taxon>
        <taxon>Citrobacter freundii complex</taxon>
    </lineage>
</organism>
<evidence type="ECO:0000256" key="4">
    <source>
        <dbReference type="ARBA" id="ARBA00022989"/>
    </source>
</evidence>
<comment type="caution">
    <text evidence="7">The sequence shown here is derived from an EMBL/GenBank/DDBJ whole genome shotgun (WGS) entry which is preliminary data.</text>
</comment>
<comment type="subcellular location">
    <subcellularLocation>
        <location evidence="1">Membrane</location>
        <topology evidence="1">Multi-pass membrane protein</topology>
    </subcellularLocation>
</comment>
<gene>
    <name evidence="8" type="ORF">AN672_08560</name>
    <name evidence="7" type="ORF">I9Y29_003975</name>
</gene>
<dbReference type="InterPro" id="IPR002549">
    <property type="entry name" value="AI-2E-like"/>
</dbReference>
<evidence type="ECO:0000256" key="3">
    <source>
        <dbReference type="ARBA" id="ARBA00022692"/>
    </source>
</evidence>
<dbReference type="Pfam" id="PF01594">
    <property type="entry name" value="AI-2E_transport"/>
    <property type="match status" value="1"/>
</dbReference>
<reference evidence="8 9" key="2">
    <citation type="journal article" date="2017" name="PLoS ONE">
        <title>Genomic and phenotypic characterisation of fluoroquinolone resistance mechanisms in Enterobacteriaceae in Durban, South Africa.</title>
        <authorList>
            <person name="Osei Sekyere J."/>
            <person name="Amoako D.G."/>
        </authorList>
    </citation>
    <scope>NUCLEOTIDE SEQUENCE [LARGE SCALE GENOMIC DNA]</scope>
    <source>
        <strain evidence="8 9">ST62:944112508</strain>
    </source>
</reference>
<dbReference type="PANTHER" id="PTHR21716">
    <property type="entry name" value="TRANSMEMBRANE PROTEIN"/>
    <property type="match status" value="1"/>
</dbReference>
<dbReference type="GO" id="GO:0016020">
    <property type="term" value="C:membrane"/>
    <property type="evidence" value="ECO:0007669"/>
    <property type="project" value="UniProtKB-SubCell"/>
</dbReference>
<evidence type="ECO:0000313" key="7">
    <source>
        <dbReference type="EMBL" id="HAT3899507.1"/>
    </source>
</evidence>
<protein>
    <submittedName>
        <fullName evidence="7">AI-2E family transporter</fullName>
    </submittedName>
    <submittedName>
        <fullName evidence="8">Pheromone autoinducer 2 transporter</fullName>
    </submittedName>
</protein>
<keyword evidence="3 6" id="KW-0812">Transmembrane</keyword>
<proteinExistence type="inferred from homology"/>
<dbReference type="Proteomes" id="UP000050520">
    <property type="component" value="Unassembled WGS sequence"/>
</dbReference>
<dbReference type="EMBL" id="DACSXJ010000031">
    <property type="protein sequence ID" value="HAT3899507.1"/>
    <property type="molecule type" value="Genomic_DNA"/>
</dbReference>
<dbReference type="Proteomes" id="UP000855471">
    <property type="component" value="Unassembled WGS sequence"/>
</dbReference>